<gene>
    <name evidence="1" type="ORF">CSTERLE_06605</name>
</gene>
<protein>
    <submittedName>
        <fullName evidence="1">Uncharacterized protein</fullName>
    </submittedName>
</protein>
<sequence length="121" mass="14152">MNGYYYNPGQGYYHGHNYAYGGSYPVRVQCPYCLNLFDVDVYNIQNTEYYRFTPVYPKIPYANMGHADYGYDNLYPSADNTHSIYYNKSGYICPCDNVNNPWDNNKMYTSNENSLSDQETQ</sequence>
<reference evidence="1 2" key="1">
    <citation type="submission" date="2016-02" db="EMBL/GenBank/DDBJ databases">
        <title>Comparison of Clostridium stercorarium subspecies using comparative genomics and transcriptomics.</title>
        <authorList>
            <person name="Schellenberg J."/>
            <person name="Thallinger G."/>
            <person name="Levin D.B."/>
            <person name="Zhang X."/>
            <person name="Alvare G."/>
            <person name="Fristensky B."/>
            <person name="Sparling R."/>
        </authorList>
    </citation>
    <scope>NUCLEOTIDE SEQUENCE [LARGE SCALE GENOMIC DNA]</scope>
    <source>
        <strain evidence="1 2">DSM 9219</strain>
    </source>
</reference>
<name>A0A1B1YKL8_THEST</name>
<dbReference type="Proteomes" id="UP000092931">
    <property type="component" value="Chromosome"/>
</dbReference>
<accession>A0A1B1YKL8</accession>
<dbReference type="AlphaFoldDB" id="A0A1B1YKL8"/>
<dbReference type="EMBL" id="CP014673">
    <property type="protein sequence ID" value="ANX01262.1"/>
    <property type="molecule type" value="Genomic_DNA"/>
</dbReference>
<organism evidence="1 2">
    <name type="scientific">Thermoclostridium stercorarium subsp. leptospartum DSM 9219</name>
    <dbReference type="NCBI Taxonomy" id="1346611"/>
    <lineage>
        <taxon>Bacteria</taxon>
        <taxon>Bacillati</taxon>
        <taxon>Bacillota</taxon>
        <taxon>Clostridia</taxon>
        <taxon>Eubacteriales</taxon>
        <taxon>Oscillospiraceae</taxon>
        <taxon>Thermoclostridium</taxon>
    </lineage>
</organism>
<proteinExistence type="predicted"/>
<evidence type="ECO:0000313" key="1">
    <source>
        <dbReference type="EMBL" id="ANX01262.1"/>
    </source>
</evidence>
<dbReference type="RefSeq" id="WP_065820759.1">
    <property type="nucleotide sequence ID" value="NZ_CP014673.1"/>
</dbReference>
<evidence type="ECO:0000313" key="2">
    <source>
        <dbReference type="Proteomes" id="UP000092931"/>
    </source>
</evidence>